<feature type="transmembrane region" description="Helical" evidence="3">
    <location>
        <begin position="17"/>
        <end position="39"/>
    </location>
</feature>
<dbReference type="RefSeq" id="WP_116556485.1">
    <property type="nucleotide sequence ID" value="NZ_QDKM01000001.1"/>
</dbReference>
<keyword evidence="2" id="KW-1003">Cell membrane</keyword>
<name>A0A2T8HXC7_9RHOB</name>
<evidence type="ECO:0000313" key="5">
    <source>
        <dbReference type="Proteomes" id="UP000245911"/>
    </source>
</evidence>
<organism evidence="4 5">
    <name type="scientific">Pararhodobacter oceanensis</name>
    <dbReference type="NCBI Taxonomy" id="2172121"/>
    <lineage>
        <taxon>Bacteria</taxon>
        <taxon>Pseudomonadati</taxon>
        <taxon>Pseudomonadota</taxon>
        <taxon>Alphaproteobacteria</taxon>
        <taxon>Rhodobacterales</taxon>
        <taxon>Paracoccaceae</taxon>
        <taxon>Pararhodobacter</taxon>
    </lineage>
</organism>
<feature type="transmembrane region" description="Helical" evidence="3">
    <location>
        <begin position="93"/>
        <end position="115"/>
    </location>
</feature>
<evidence type="ECO:0000313" key="4">
    <source>
        <dbReference type="EMBL" id="PVH30081.1"/>
    </source>
</evidence>
<dbReference type="PIRSF" id="PIRSF016661">
    <property type="entry name" value="BioY"/>
    <property type="match status" value="1"/>
</dbReference>
<feature type="transmembrane region" description="Helical" evidence="3">
    <location>
        <begin position="122"/>
        <end position="144"/>
    </location>
</feature>
<keyword evidence="5" id="KW-1185">Reference proteome</keyword>
<evidence type="ECO:0000256" key="1">
    <source>
        <dbReference type="ARBA" id="ARBA00010692"/>
    </source>
</evidence>
<dbReference type="Pfam" id="PF02632">
    <property type="entry name" value="BioY"/>
    <property type="match status" value="1"/>
</dbReference>
<evidence type="ECO:0000256" key="2">
    <source>
        <dbReference type="PIRNR" id="PIRNR016661"/>
    </source>
</evidence>
<reference evidence="4 5" key="1">
    <citation type="submission" date="2018-04" db="EMBL/GenBank/DDBJ databases">
        <title>Pararhodobacter oceanense sp. nov., isolated from marine intertidal sediment.</title>
        <authorList>
            <person name="Wang X.-L."/>
            <person name="Du Z.-J."/>
        </authorList>
    </citation>
    <scope>NUCLEOTIDE SEQUENCE [LARGE SCALE GENOMIC DNA]</scope>
    <source>
        <strain evidence="4 5">AM505</strain>
    </source>
</reference>
<comment type="caution">
    <text evidence="4">The sequence shown here is derived from an EMBL/GenBank/DDBJ whole genome shotgun (WGS) entry which is preliminary data.</text>
</comment>
<feature type="transmembrane region" description="Helical" evidence="3">
    <location>
        <begin position="51"/>
        <end position="73"/>
    </location>
</feature>
<dbReference type="AlphaFoldDB" id="A0A2T8HXC7"/>
<sequence>MAQSQTLVQATVGAQSVLGKAMIVAAGSVLIALGAQISVPMLPVPMTLQTLAVVLVGLTAGSRLGAGAVLAYLAEGAMGLPVFAGGGAGFAWLMGPTAGFLFGFVALAFAAGLLAERGVARGFIGTFIGVAVISALLYVPGVLWLTAITPLSFGGAAQAGMVPFLLGDVVKAAVAALIVTGAWTALKSRRG</sequence>
<dbReference type="GO" id="GO:0005886">
    <property type="term" value="C:plasma membrane"/>
    <property type="evidence" value="ECO:0007669"/>
    <property type="project" value="UniProtKB-SubCell"/>
</dbReference>
<dbReference type="EMBL" id="QDKM01000001">
    <property type="protein sequence ID" value="PVH30081.1"/>
    <property type="molecule type" value="Genomic_DNA"/>
</dbReference>
<dbReference type="Gene3D" id="1.10.1760.20">
    <property type="match status" value="1"/>
</dbReference>
<keyword evidence="2" id="KW-0813">Transport</keyword>
<evidence type="ECO:0000256" key="3">
    <source>
        <dbReference type="SAM" id="Phobius"/>
    </source>
</evidence>
<dbReference type="InterPro" id="IPR003784">
    <property type="entry name" value="BioY"/>
</dbReference>
<comment type="similarity">
    <text evidence="1 2">Belongs to the BioY family.</text>
</comment>
<gene>
    <name evidence="4" type="ORF">DDE20_00455</name>
</gene>
<protein>
    <recommendedName>
        <fullName evidence="2">Biotin transporter</fullName>
    </recommendedName>
</protein>
<keyword evidence="2 3" id="KW-0472">Membrane</keyword>
<proteinExistence type="inferred from homology"/>
<keyword evidence="3" id="KW-1133">Transmembrane helix</keyword>
<dbReference type="GO" id="GO:0015225">
    <property type="term" value="F:biotin transmembrane transporter activity"/>
    <property type="evidence" value="ECO:0007669"/>
    <property type="project" value="UniProtKB-UniRule"/>
</dbReference>
<accession>A0A2T8HXC7</accession>
<dbReference type="Proteomes" id="UP000245911">
    <property type="component" value="Unassembled WGS sequence"/>
</dbReference>
<dbReference type="OrthoDB" id="9803495at2"/>
<comment type="subcellular location">
    <subcellularLocation>
        <location evidence="2">Cell membrane</location>
        <topology evidence="2">Multi-pass membrane protein</topology>
    </subcellularLocation>
</comment>
<feature type="transmembrane region" description="Helical" evidence="3">
    <location>
        <begin position="164"/>
        <end position="186"/>
    </location>
</feature>
<dbReference type="PANTHER" id="PTHR34295:SF1">
    <property type="entry name" value="BIOTIN TRANSPORTER BIOY"/>
    <property type="match status" value="1"/>
</dbReference>
<keyword evidence="3" id="KW-0812">Transmembrane</keyword>
<dbReference type="PANTHER" id="PTHR34295">
    <property type="entry name" value="BIOTIN TRANSPORTER BIOY"/>
    <property type="match status" value="1"/>
</dbReference>